<feature type="region of interest" description="Disordered" evidence="1">
    <location>
        <begin position="1"/>
        <end position="55"/>
    </location>
</feature>
<protein>
    <submittedName>
        <fullName evidence="2">Uncharacterized protein</fullName>
    </submittedName>
</protein>
<organism evidence="2 3">
    <name type="scientific">Effrenium voratum</name>
    <dbReference type="NCBI Taxonomy" id="2562239"/>
    <lineage>
        <taxon>Eukaryota</taxon>
        <taxon>Sar</taxon>
        <taxon>Alveolata</taxon>
        <taxon>Dinophyceae</taxon>
        <taxon>Suessiales</taxon>
        <taxon>Symbiodiniaceae</taxon>
        <taxon>Effrenium</taxon>
    </lineage>
</organism>
<gene>
    <name evidence="2" type="ORF">EVOR1521_LOCUS17530</name>
</gene>
<proteinExistence type="predicted"/>
<evidence type="ECO:0000313" key="2">
    <source>
        <dbReference type="EMBL" id="CAJ1392438.1"/>
    </source>
</evidence>
<dbReference type="EMBL" id="CAUJNA010002335">
    <property type="protein sequence ID" value="CAJ1392438.1"/>
    <property type="molecule type" value="Genomic_DNA"/>
</dbReference>
<comment type="caution">
    <text evidence="2">The sequence shown here is derived from an EMBL/GenBank/DDBJ whole genome shotgun (WGS) entry which is preliminary data.</text>
</comment>
<sequence length="245" mass="25948">MEASSSLRECSLGPAESARPSTAPPRLAGDAVGPPATPPPAHAAARPPTAPSVAGPMIPSIENEGLQTWCRVYARSVNFSNLPLTPQGALMAKHILPMPPKRVGDIAPAPPEIESLQAIVCAVRLSPQRVEATDGTVSAPTAELLVTFTASTTVVASGRLAPSVEDPKFFFQDKKTPKLPVLALPTAAGALVPGQEPKWLEERWSRGTLCEDAFKLRDSHKDKDYYPIYDYDSPSTASVAATLAF</sequence>
<dbReference type="AlphaFoldDB" id="A0AA36N4S3"/>
<accession>A0AA36N4S3</accession>
<evidence type="ECO:0000313" key="3">
    <source>
        <dbReference type="Proteomes" id="UP001178507"/>
    </source>
</evidence>
<name>A0AA36N4S3_9DINO</name>
<evidence type="ECO:0000256" key="1">
    <source>
        <dbReference type="SAM" id="MobiDB-lite"/>
    </source>
</evidence>
<reference evidence="2" key="1">
    <citation type="submission" date="2023-08" db="EMBL/GenBank/DDBJ databases">
        <authorList>
            <person name="Chen Y."/>
            <person name="Shah S."/>
            <person name="Dougan E. K."/>
            <person name="Thang M."/>
            <person name="Chan C."/>
        </authorList>
    </citation>
    <scope>NUCLEOTIDE SEQUENCE</scope>
</reference>
<keyword evidence="3" id="KW-1185">Reference proteome</keyword>
<dbReference type="Proteomes" id="UP001178507">
    <property type="component" value="Unassembled WGS sequence"/>
</dbReference>